<keyword evidence="2" id="KW-0349">Heme</keyword>
<dbReference type="GO" id="GO:0019825">
    <property type="term" value="F:oxygen binding"/>
    <property type="evidence" value="ECO:0007669"/>
    <property type="project" value="InterPro"/>
</dbReference>
<dbReference type="EMBL" id="JAEKJZ010000001">
    <property type="protein sequence ID" value="MBN9670893.1"/>
    <property type="molecule type" value="Genomic_DNA"/>
</dbReference>
<organism evidence="5 6">
    <name type="scientific">Roseibium aggregatum</name>
    <dbReference type="NCBI Taxonomy" id="187304"/>
    <lineage>
        <taxon>Bacteria</taxon>
        <taxon>Pseudomonadati</taxon>
        <taxon>Pseudomonadota</taxon>
        <taxon>Alphaproteobacteria</taxon>
        <taxon>Hyphomicrobiales</taxon>
        <taxon>Stappiaceae</taxon>
        <taxon>Roseibium</taxon>
    </lineage>
</organism>
<dbReference type="GO" id="GO:0006508">
    <property type="term" value="P:proteolysis"/>
    <property type="evidence" value="ECO:0007669"/>
    <property type="project" value="UniProtKB-KW"/>
</dbReference>
<accession>A0A939EDC7</accession>
<dbReference type="InterPro" id="IPR009050">
    <property type="entry name" value="Globin-like_sf"/>
</dbReference>
<dbReference type="GO" id="GO:0046872">
    <property type="term" value="F:metal ion binding"/>
    <property type="evidence" value="ECO:0007669"/>
    <property type="project" value="UniProtKB-KW"/>
</dbReference>
<keyword evidence="5" id="KW-0645">Protease</keyword>
<dbReference type="InterPro" id="IPR012292">
    <property type="entry name" value="Globin/Proto"/>
</dbReference>
<dbReference type="RefSeq" id="WP_207140458.1">
    <property type="nucleotide sequence ID" value="NZ_JAEKJZ010000001.1"/>
</dbReference>
<dbReference type="AlphaFoldDB" id="A0A939EDC7"/>
<proteinExistence type="predicted"/>
<evidence type="ECO:0000256" key="1">
    <source>
        <dbReference type="ARBA" id="ARBA00022448"/>
    </source>
</evidence>
<dbReference type="Proteomes" id="UP000664096">
    <property type="component" value="Unassembled WGS sequence"/>
</dbReference>
<keyword evidence="5" id="KW-0378">Hydrolase</keyword>
<name>A0A939EDC7_9HYPH</name>
<keyword evidence="1" id="KW-0813">Transport</keyword>
<protein>
    <submittedName>
        <fullName evidence="5">Clp protease ClpP</fullName>
    </submittedName>
</protein>
<reference evidence="5" key="1">
    <citation type="submission" date="2020-12" db="EMBL/GenBank/DDBJ databases">
        <title>Oil enriched cultivation method for isolating marine PHA-producing bacteria.</title>
        <authorList>
            <person name="Zheng W."/>
            <person name="Yu S."/>
            <person name="Huang Y."/>
        </authorList>
    </citation>
    <scope>NUCLEOTIDE SEQUENCE</scope>
    <source>
        <strain evidence="5">SY-2-12</strain>
    </source>
</reference>
<dbReference type="GO" id="GO:0008233">
    <property type="term" value="F:peptidase activity"/>
    <property type="evidence" value="ECO:0007669"/>
    <property type="project" value="UniProtKB-KW"/>
</dbReference>
<keyword evidence="4" id="KW-0408">Iron</keyword>
<dbReference type="SUPFAM" id="SSF46458">
    <property type="entry name" value="Globin-like"/>
    <property type="match status" value="1"/>
</dbReference>
<evidence type="ECO:0000256" key="3">
    <source>
        <dbReference type="ARBA" id="ARBA00022723"/>
    </source>
</evidence>
<gene>
    <name evidence="5" type="ORF">JF539_11150</name>
</gene>
<dbReference type="GO" id="GO:0020037">
    <property type="term" value="F:heme binding"/>
    <property type="evidence" value="ECO:0007669"/>
    <property type="project" value="InterPro"/>
</dbReference>
<keyword evidence="3" id="KW-0479">Metal-binding</keyword>
<dbReference type="Pfam" id="PF01152">
    <property type="entry name" value="Bac_globin"/>
    <property type="match status" value="1"/>
</dbReference>
<comment type="caution">
    <text evidence="5">The sequence shown here is derived from an EMBL/GenBank/DDBJ whole genome shotgun (WGS) entry which is preliminary data.</text>
</comment>
<evidence type="ECO:0000313" key="5">
    <source>
        <dbReference type="EMBL" id="MBN9670893.1"/>
    </source>
</evidence>
<evidence type="ECO:0000256" key="4">
    <source>
        <dbReference type="ARBA" id="ARBA00023004"/>
    </source>
</evidence>
<sequence length="134" mass="15111">MTLYNKLGGRKAIMQAMPLLQVRLEQDPCFDLTKFRQEFERSDDLTEFLVFLFGGAPFYDGKPVNALLSPICTCADVYDRFVDHLVAVFFDGTAIAAAEEDLRNLMDRLRPQVLCPKPVAPVLVYSLETDMLSA</sequence>
<dbReference type="InterPro" id="IPR001486">
    <property type="entry name" value="Hemoglobin_trunc"/>
</dbReference>
<evidence type="ECO:0000313" key="6">
    <source>
        <dbReference type="Proteomes" id="UP000664096"/>
    </source>
</evidence>
<dbReference type="Gene3D" id="1.10.490.10">
    <property type="entry name" value="Globins"/>
    <property type="match status" value="1"/>
</dbReference>
<evidence type="ECO:0000256" key="2">
    <source>
        <dbReference type="ARBA" id="ARBA00022617"/>
    </source>
</evidence>